<keyword evidence="6 9" id="KW-0418">Kinase</keyword>
<dbReference type="InterPro" id="IPR008144">
    <property type="entry name" value="Guanylate_kin-like_dom"/>
</dbReference>
<evidence type="ECO:0000256" key="9">
    <source>
        <dbReference type="HAMAP-Rule" id="MF_00328"/>
    </source>
</evidence>
<evidence type="ECO:0000313" key="12">
    <source>
        <dbReference type="Proteomes" id="UP000756860"/>
    </source>
</evidence>
<dbReference type="Proteomes" id="UP000756860">
    <property type="component" value="Unassembled WGS sequence"/>
</dbReference>
<dbReference type="CDD" id="cd00071">
    <property type="entry name" value="GMPK"/>
    <property type="match status" value="1"/>
</dbReference>
<keyword evidence="5 9" id="KW-0547">Nucleotide-binding</keyword>
<dbReference type="PANTHER" id="PTHR23117:SF13">
    <property type="entry name" value="GUANYLATE KINASE"/>
    <property type="match status" value="1"/>
</dbReference>
<comment type="function">
    <text evidence="9">Essential for recycling GMP and indirectly, cGMP.</text>
</comment>
<comment type="similarity">
    <text evidence="1 9">Belongs to the guanylate kinase family.</text>
</comment>
<comment type="subcellular location">
    <subcellularLocation>
        <location evidence="9">Cytoplasm</location>
    </subcellularLocation>
</comment>
<accession>A0ABS5SFQ5</accession>
<dbReference type="PROSITE" id="PS50052">
    <property type="entry name" value="GUANYLATE_KINASE_2"/>
    <property type="match status" value="1"/>
</dbReference>
<dbReference type="InterPro" id="IPR020590">
    <property type="entry name" value="Guanylate_kinase_CS"/>
</dbReference>
<reference evidence="11 12" key="1">
    <citation type="submission" date="2021-05" db="EMBL/GenBank/DDBJ databases">
        <title>The draft genome of Geobacter luticola JCM 17780.</title>
        <authorList>
            <person name="Xu Z."/>
            <person name="Masuda Y."/>
            <person name="Itoh H."/>
            <person name="Senoo K."/>
        </authorList>
    </citation>
    <scope>NUCLEOTIDE SEQUENCE [LARGE SCALE GENOMIC DNA]</scope>
    <source>
        <strain evidence="11 12">JCM 17780</strain>
    </source>
</reference>
<dbReference type="EMBL" id="JAHCVK010000008">
    <property type="protein sequence ID" value="MBT0654198.1"/>
    <property type="molecule type" value="Genomic_DNA"/>
</dbReference>
<dbReference type="InterPro" id="IPR008145">
    <property type="entry name" value="GK/Ca_channel_bsu"/>
</dbReference>
<dbReference type="InterPro" id="IPR017665">
    <property type="entry name" value="Guanylate_kinase"/>
</dbReference>
<feature type="binding site" evidence="9">
    <location>
        <begin position="12"/>
        <end position="19"/>
    </location>
    <ligand>
        <name>ATP</name>
        <dbReference type="ChEBI" id="CHEBI:30616"/>
    </ligand>
</feature>
<dbReference type="InterPro" id="IPR027417">
    <property type="entry name" value="P-loop_NTPase"/>
</dbReference>
<keyword evidence="4 9" id="KW-0808">Transferase</keyword>
<evidence type="ECO:0000256" key="5">
    <source>
        <dbReference type="ARBA" id="ARBA00022741"/>
    </source>
</evidence>
<name>A0ABS5SFQ5_9BACT</name>
<comment type="catalytic activity">
    <reaction evidence="9">
        <text>GMP + ATP = GDP + ADP</text>
        <dbReference type="Rhea" id="RHEA:20780"/>
        <dbReference type="ChEBI" id="CHEBI:30616"/>
        <dbReference type="ChEBI" id="CHEBI:58115"/>
        <dbReference type="ChEBI" id="CHEBI:58189"/>
        <dbReference type="ChEBI" id="CHEBI:456216"/>
        <dbReference type="EC" id="2.7.4.8"/>
    </reaction>
</comment>
<keyword evidence="9" id="KW-0963">Cytoplasm</keyword>
<evidence type="ECO:0000259" key="10">
    <source>
        <dbReference type="PROSITE" id="PS50052"/>
    </source>
</evidence>
<keyword evidence="7 9" id="KW-0067">ATP-binding</keyword>
<dbReference type="Gene3D" id="3.30.63.10">
    <property type="entry name" value="Guanylate Kinase phosphate binding domain"/>
    <property type="match status" value="1"/>
</dbReference>
<dbReference type="EC" id="2.7.4.8" evidence="2 9"/>
<evidence type="ECO:0000256" key="8">
    <source>
        <dbReference type="ARBA" id="ARBA00030128"/>
    </source>
</evidence>
<evidence type="ECO:0000313" key="11">
    <source>
        <dbReference type="EMBL" id="MBT0654198.1"/>
    </source>
</evidence>
<dbReference type="RefSeq" id="WP_214176206.1">
    <property type="nucleotide sequence ID" value="NZ_JAHCVK010000008.1"/>
</dbReference>
<evidence type="ECO:0000256" key="6">
    <source>
        <dbReference type="ARBA" id="ARBA00022777"/>
    </source>
</evidence>
<keyword evidence="12" id="KW-1185">Reference proteome</keyword>
<dbReference type="PROSITE" id="PS00856">
    <property type="entry name" value="GUANYLATE_KINASE_1"/>
    <property type="match status" value="1"/>
</dbReference>
<comment type="caution">
    <text evidence="11">The sequence shown here is derived from an EMBL/GenBank/DDBJ whole genome shotgun (WGS) entry which is preliminary data.</text>
</comment>
<dbReference type="GO" id="GO:0004385">
    <property type="term" value="F:GMP kinase activity"/>
    <property type="evidence" value="ECO:0007669"/>
    <property type="project" value="UniProtKB-EC"/>
</dbReference>
<evidence type="ECO:0000256" key="4">
    <source>
        <dbReference type="ARBA" id="ARBA00022679"/>
    </source>
</evidence>
<evidence type="ECO:0000256" key="2">
    <source>
        <dbReference type="ARBA" id="ARBA00012961"/>
    </source>
</evidence>
<gene>
    <name evidence="9 11" type="primary">gmk</name>
    <name evidence="11" type="ORF">KI810_14130</name>
</gene>
<evidence type="ECO:0000256" key="7">
    <source>
        <dbReference type="ARBA" id="ARBA00022840"/>
    </source>
</evidence>
<dbReference type="HAMAP" id="MF_00328">
    <property type="entry name" value="Guanylate_kinase"/>
    <property type="match status" value="1"/>
</dbReference>
<dbReference type="NCBIfam" id="TIGR03263">
    <property type="entry name" value="guanyl_kin"/>
    <property type="match status" value="1"/>
</dbReference>
<dbReference type="Gene3D" id="3.40.50.300">
    <property type="entry name" value="P-loop containing nucleotide triphosphate hydrolases"/>
    <property type="match status" value="1"/>
</dbReference>
<dbReference type="SMART" id="SM00072">
    <property type="entry name" value="GuKc"/>
    <property type="match status" value="1"/>
</dbReference>
<protein>
    <recommendedName>
        <fullName evidence="3 9">Guanylate kinase</fullName>
        <ecNumber evidence="2 9">2.7.4.8</ecNumber>
    </recommendedName>
    <alternativeName>
        <fullName evidence="8 9">GMP kinase</fullName>
    </alternativeName>
</protein>
<evidence type="ECO:0000256" key="3">
    <source>
        <dbReference type="ARBA" id="ARBA00016296"/>
    </source>
</evidence>
<dbReference type="SUPFAM" id="SSF52540">
    <property type="entry name" value="P-loop containing nucleoside triphosphate hydrolases"/>
    <property type="match status" value="1"/>
</dbReference>
<evidence type="ECO:0000256" key="1">
    <source>
        <dbReference type="ARBA" id="ARBA00005790"/>
    </source>
</evidence>
<feature type="domain" description="Guanylate kinase-like" evidence="10">
    <location>
        <begin position="5"/>
        <end position="183"/>
    </location>
</feature>
<proteinExistence type="inferred from homology"/>
<organism evidence="11 12">
    <name type="scientific">Geomobilimonas luticola</name>
    <dbReference type="NCBI Taxonomy" id="1114878"/>
    <lineage>
        <taxon>Bacteria</taxon>
        <taxon>Pseudomonadati</taxon>
        <taxon>Thermodesulfobacteriota</taxon>
        <taxon>Desulfuromonadia</taxon>
        <taxon>Geobacterales</taxon>
        <taxon>Geobacteraceae</taxon>
        <taxon>Geomobilimonas</taxon>
    </lineage>
</organism>
<dbReference type="PANTHER" id="PTHR23117">
    <property type="entry name" value="GUANYLATE KINASE-RELATED"/>
    <property type="match status" value="1"/>
</dbReference>
<dbReference type="Pfam" id="PF00625">
    <property type="entry name" value="Guanylate_kin"/>
    <property type="match status" value="1"/>
</dbReference>
<sequence>MKREGVLYIISAPSGAGKTTLCKEVIDIFPNLRHSVSYTTRSPRPGEVHGTDYFFVSTGEFRRMVAEGEFAEWAEVHGNLYGTAIKTLEEYRRNGVDVILDIDCQGARQLKERFRGGVFIFILPPSYNELRRRLDCRNADSEEVIARRLQGAAAEIRESRWYDYIIVNDVFSTAVEEFKSVLLAERCRTSRVLEAVSELFDVQGSGT</sequence>